<dbReference type="RefSeq" id="WP_133589086.1">
    <property type="nucleotide sequence ID" value="NZ_CP037953.1"/>
</dbReference>
<dbReference type="Proteomes" id="UP000295375">
    <property type="component" value="Unassembled WGS sequence"/>
</dbReference>
<dbReference type="EMBL" id="SNYM01000004">
    <property type="protein sequence ID" value="TDQ49467.1"/>
    <property type="molecule type" value="Genomic_DNA"/>
</dbReference>
<keyword evidence="1" id="KW-0175">Coiled coil</keyword>
<protein>
    <submittedName>
        <fullName evidence="2">Uncharacterized protein</fullName>
    </submittedName>
</protein>
<proteinExistence type="predicted"/>
<name>A0A4V3D7W3_9GAMM</name>
<dbReference type="OrthoDB" id="5700547at2"/>
<reference evidence="2 3" key="1">
    <citation type="submission" date="2019-03" db="EMBL/GenBank/DDBJ databases">
        <title>Genomic Encyclopedia of Type Strains, Phase IV (KMG-IV): sequencing the most valuable type-strain genomes for metagenomic binning, comparative biology and taxonomic classification.</title>
        <authorList>
            <person name="Goeker M."/>
        </authorList>
    </citation>
    <scope>NUCLEOTIDE SEQUENCE [LARGE SCALE GENOMIC DNA]</scope>
    <source>
        <strain evidence="2 3">DSM 103792</strain>
    </source>
</reference>
<dbReference type="AlphaFoldDB" id="A0A4V3D7W3"/>
<evidence type="ECO:0000313" key="2">
    <source>
        <dbReference type="EMBL" id="TDQ49467.1"/>
    </source>
</evidence>
<keyword evidence="3" id="KW-1185">Reference proteome</keyword>
<evidence type="ECO:0000256" key="1">
    <source>
        <dbReference type="SAM" id="Coils"/>
    </source>
</evidence>
<dbReference type="PROSITE" id="PS51257">
    <property type="entry name" value="PROKAR_LIPOPROTEIN"/>
    <property type="match status" value="1"/>
</dbReference>
<organism evidence="2 3">
    <name type="scientific">Permianibacter aggregans</name>
    <dbReference type="NCBI Taxonomy" id="1510150"/>
    <lineage>
        <taxon>Bacteria</taxon>
        <taxon>Pseudomonadati</taxon>
        <taxon>Pseudomonadota</taxon>
        <taxon>Gammaproteobacteria</taxon>
        <taxon>Pseudomonadales</taxon>
        <taxon>Pseudomonadaceae</taxon>
        <taxon>Permianibacter</taxon>
    </lineage>
</organism>
<accession>A0A4V3D7W3</accession>
<evidence type="ECO:0000313" key="3">
    <source>
        <dbReference type="Proteomes" id="UP000295375"/>
    </source>
</evidence>
<comment type="caution">
    <text evidence="2">The sequence shown here is derived from an EMBL/GenBank/DDBJ whole genome shotgun (WGS) entry which is preliminary data.</text>
</comment>
<feature type="coiled-coil region" evidence="1">
    <location>
        <begin position="25"/>
        <end position="66"/>
    </location>
</feature>
<gene>
    <name evidence="2" type="ORF">EV696_104172</name>
</gene>
<sequence length="255" mass="28074">MHSFRLLLAAAVVASLLGCQTTGDMKKLKDTNQTLENQLRQANAEIASLKQQQQALNQELQTTKQVLGVMGTEKQSRVAESTALRQQARSFLLDNVDRMRQFLLDANLNDYVGGEQVARKLVDKGPVLIADFSHPMPRGGQLLGVTAQLNAACPFAVRVLRKVENEYVVIWQGPMLEAKQAGVNRIMFPVAVGVEAGDVAAYYFPDGQCVAYDKGTGNFRYLSNDLPLGGSVYATRFDGEKDRRMYSLGVFGLLK</sequence>